<dbReference type="Proteomes" id="UP000005867">
    <property type="component" value="Chromosome"/>
</dbReference>
<protein>
    <submittedName>
        <fullName evidence="1">Uncharacterized protein</fullName>
    </submittedName>
</protein>
<dbReference type="AlphaFoldDB" id="G7VEJ4"/>
<evidence type="ECO:0000313" key="2">
    <source>
        <dbReference type="Proteomes" id="UP000005867"/>
    </source>
</evidence>
<name>G7VEJ4_9CREN</name>
<proteinExistence type="predicted"/>
<dbReference type="KEGG" id="pyr:P186_0157"/>
<dbReference type="HOGENOM" id="CLU_3263957_0_0_2"/>
<evidence type="ECO:0000313" key="1">
    <source>
        <dbReference type="EMBL" id="AET31618.1"/>
    </source>
</evidence>
<dbReference type="BioCyc" id="PSP1104324:GJSN-150-MONOMER"/>
<keyword evidence="2" id="KW-1185">Reference proteome</keyword>
<accession>G7VEJ4</accession>
<sequence>MSTLLRQRVRVELLYLLEALTKRRGMAALAEADPPERAGLL</sequence>
<dbReference type="STRING" id="1104324.P186_0157"/>
<organism evidence="1 2">
    <name type="scientific">Pyrobaculum ferrireducens</name>
    <dbReference type="NCBI Taxonomy" id="1104324"/>
    <lineage>
        <taxon>Archaea</taxon>
        <taxon>Thermoproteota</taxon>
        <taxon>Thermoprotei</taxon>
        <taxon>Thermoproteales</taxon>
        <taxon>Thermoproteaceae</taxon>
        <taxon>Pyrobaculum</taxon>
    </lineage>
</organism>
<gene>
    <name evidence="1" type="ORF">P186_0157</name>
</gene>
<dbReference type="EMBL" id="CP003098">
    <property type="protein sequence ID" value="AET31618.1"/>
    <property type="molecule type" value="Genomic_DNA"/>
</dbReference>
<reference evidence="1 2" key="1">
    <citation type="journal article" date="2012" name="J. Bacteriol.">
        <title>Complete genome sequence of strain 1860, a crenarchaeon of the genus pyrobaculum able to grow with various electron acceptors.</title>
        <authorList>
            <person name="Mardanov A.V."/>
            <person name="Gumerov V.M."/>
            <person name="Slobodkina G.B."/>
            <person name="Beletsky A.V."/>
            <person name="Bonch-Osmolovskaya E.A."/>
            <person name="Ravin N.V."/>
            <person name="Skryabin K.G."/>
        </authorList>
    </citation>
    <scope>NUCLEOTIDE SEQUENCE [LARGE SCALE GENOMIC DNA]</scope>
    <source>
        <strain evidence="1 2">1860</strain>
    </source>
</reference>